<evidence type="ECO:0000256" key="1">
    <source>
        <dbReference type="ARBA" id="ARBA00004141"/>
    </source>
</evidence>
<dbReference type="InterPro" id="IPR006029">
    <property type="entry name" value="Neurotrans-gated_channel_TM"/>
</dbReference>
<feature type="transmembrane region" description="Helical" evidence="5">
    <location>
        <begin position="259"/>
        <end position="277"/>
    </location>
</feature>
<dbReference type="InterPro" id="IPR006201">
    <property type="entry name" value="Neur_channel"/>
</dbReference>
<keyword evidence="6" id="KW-0732">Signal</keyword>
<dbReference type="InterPro" id="IPR038050">
    <property type="entry name" value="Neuro_actylchol_rec"/>
</dbReference>
<proteinExistence type="predicted"/>
<evidence type="ECO:0000259" key="8">
    <source>
        <dbReference type="Pfam" id="PF02932"/>
    </source>
</evidence>
<evidence type="ECO:0000259" key="7">
    <source>
        <dbReference type="Pfam" id="PF02931"/>
    </source>
</evidence>
<keyword evidence="3 5" id="KW-1133">Transmembrane helix</keyword>
<feature type="chain" id="PRO_5035873651" evidence="6">
    <location>
        <begin position="21"/>
        <end position="384"/>
    </location>
</feature>
<dbReference type="InterPro" id="IPR006202">
    <property type="entry name" value="Neur_chan_lig-bd"/>
</dbReference>
<accession>A0A8S3UG15</accession>
<dbReference type="SUPFAM" id="SSF63712">
    <property type="entry name" value="Nicotinic receptor ligand binding domain-like"/>
    <property type="match status" value="1"/>
</dbReference>
<evidence type="ECO:0000256" key="6">
    <source>
        <dbReference type="SAM" id="SignalP"/>
    </source>
</evidence>
<dbReference type="Proteomes" id="UP000683360">
    <property type="component" value="Unassembled WGS sequence"/>
</dbReference>
<dbReference type="GO" id="GO:0016020">
    <property type="term" value="C:membrane"/>
    <property type="evidence" value="ECO:0007669"/>
    <property type="project" value="UniProtKB-SubCell"/>
</dbReference>
<evidence type="ECO:0000256" key="3">
    <source>
        <dbReference type="ARBA" id="ARBA00022989"/>
    </source>
</evidence>
<keyword evidence="2 5" id="KW-0812">Transmembrane</keyword>
<dbReference type="CDD" id="cd19051">
    <property type="entry name" value="LGIC_TM_cation"/>
    <property type="match status" value="1"/>
</dbReference>
<dbReference type="GO" id="GO:0005230">
    <property type="term" value="F:extracellular ligand-gated monoatomic ion channel activity"/>
    <property type="evidence" value="ECO:0007669"/>
    <property type="project" value="InterPro"/>
</dbReference>
<dbReference type="InterPro" id="IPR036734">
    <property type="entry name" value="Neur_chan_lig-bd_sf"/>
</dbReference>
<dbReference type="CDD" id="cd18989">
    <property type="entry name" value="LGIC_ECD_cation"/>
    <property type="match status" value="1"/>
</dbReference>
<dbReference type="OrthoDB" id="6108060at2759"/>
<gene>
    <name evidence="9" type="ORF">MEDL_53762</name>
</gene>
<evidence type="ECO:0000256" key="5">
    <source>
        <dbReference type="SAM" id="Phobius"/>
    </source>
</evidence>
<feature type="domain" description="Neurotransmitter-gated ion-channel transmembrane" evidence="8">
    <location>
        <begin position="236"/>
        <end position="339"/>
    </location>
</feature>
<evidence type="ECO:0000313" key="10">
    <source>
        <dbReference type="Proteomes" id="UP000683360"/>
    </source>
</evidence>
<feature type="signal peptide" evidence="6">
    <location>
        <begin position="1"/>
        <end position="20"/>
    </location>
</feature>
<evidence type="ECO:0000256" key="4">
    <source>
        <dbReference type="ARBA" id="ARBA00023136"/>
    </source>
</evidence>
<keyword evidence="10" id="KW-1185">Reference proteome</keyword>
<dbReference type="InterPro" id="IPR036719">
    <property type="entry name" value="Neuro-gated_channel_TM_sf"/>
</dbReference>
<dbReference type="Pfam" id="PF02932">
    <property type="entry name" value="Neur_chan_memb"/>
    <property type="match status" value="1"/>
</dbReference>
<keyword evidence="4 5" id="KW-0472">Membrane</keyword>
<sequence length="384" mass="44283">MSKEVLHVCVMIVFFNITLCQNIDDYKRLYNDLFDSYNPELKPVLNNSDNMRISIQFSNLGINNFDEVDGILSLSATINMSWTDSSLKWNPIDYNNVTEISVFKSTVWFPYLLLINDIHKIKTFGANSLIKVFVQHDGNIFWMPGDIINSKCPANIKKFPFDEQECSLTFVVWDAAWQVFTQPAEIPYTDLFATPNPDWNILSTKVGINQQFGNMSFEVTLKIKRVPLYYNILVFLPITLLSLLNPLVFLLPHESGERLSYGVTILLSFVIFLTLASDKIPATSNPISFLIVFIVMVFITSAIIMFLNLINSYFFHKHPTEIKGFLQYTLKSMCRKRRKNQVMPLHKDIITYKDLASSLDKLCFKLSYVAMILLIGIYFIVLLY</sequence>
<dbReference type="EMBL" id="CAJPWZ010002590">
    <property type="protein sequence ID" value="CAG2241580.1"/>
    <property type="molecule type" value="Genomic_DNA"/>
</dbReference>
<comment type="caution">
    <text evidence="9">The sequence shown here is derived from an EMBL/GenBank/DDBJ whole genome shotgun (WGS) entry which is preliminary data.</text>
</comment>
<dbReference type="PRINTS" id="PR00252">
    <property type="entry name" value="NRIONCHANNEL"/>
</dbReference>
<reference evidence="9" key="1">
    <citation type="submission" date="2021-03" db="EMBL/GenBank/DDBJ databases">
        <authorList>
            <person name="Bekaert M."/>
        </authorList>
    </citation>
    <scope>NUCLEOTIDE SEQUENCE</scope>
</reference>
<feature type="domain" description="Neurotransmitter-gated ion-channel ligand-binding" evidence="7">
    <location>
        <begin position="27"/>
        <end position="173"/>
    </location>
</feature>
<comment type="subcellular location">
    <subcellularLocation>
        <location evidence="1">Membrane</location>
        <topology evidence="1">Multi-pass membrane protein</topology>
    </subcellularLocation>
</comment>
<dbReference type="SUPFAM" id="SSF90112">
    <property type="entry name" value="Neurotransmitter-gated ion-channel transmembrane pore"/>
    <property type="match status" value="1"/>
</dbReference>
<dbReference type="PANTHER" id="PTHR18945">
    <property type="entry name" value="NEUROTRANSMITTER GATED ION CHANNEL"/>
    <property type="match status" value="1"/>
</dbReference>
<feature type="transmembrane region" description="Helical" evidence="5">
    <location>
        <begin position="362"/>
        <end position="383"/>
    </location>
</feature>
<dbReference type="AlphaFoldDB" id="A0A8S3UG15"/>
<dbReference type="FunFam" id="2.70.170.10:FF:000028">
    <property type="entry name" value="AcetylCholine Receptor"/>
    <property type="match status" value="1"/>
</dbReference>
<evidence type="ECO:0000313" key="9">
    <source>
        <dbReference type="EMBL" id="CAG2241580.1"/>
    </source>
</evidence>
<dbReference type="Pfam" id="PF02931">
    <property type="entry name" value="Neur_chan_LBD"/>
    <property type="match status" value="1"/>
</dbReference>
<dbReference type="Gene3D" id="1.20.58.390">
    <property type="entry name" value="Neurotransmitter-gated ion-channel transmembrane domain"/>
    <property type="match status" value="1"/>
</dbReference>
<organism evidence="9 10">
    <name type="scientific">Mytilus edulis</name>
    <name type="common">Blue mussel</name>
    <dbReference type="NCBI Taxonomy" id="6550"/>
    <lineage>
        <taxon>Eukaryota</taxon>
        <taxon>Metazoa</taxon>
        <taxon>Spiralia</taxon>
        <taxon>Lophotrochozoa</taxon>
        <taxon>Mollusca</taxon>
        <taxon>Bivalvia</taxon>
        <taxon>Autobranchia</taxon>
        <taxon>Pteriomorphia</taxon>
        <taxon>Mytilida</taxon>
        <taxon>Mytiloidea</taxon>
        <taxon>Mytilidae</taxon>
        <taxon>Mytilinae</taxon>
        <taxon>Mytilus</taxon>
    </lineage>
</organism>
<dbReference type="Gene3D" id="2.70.170.10">
    <property type="entry name" value="Neurotransmitter-gated ion-channel ligand-binding domain"/>
    <property type="match status" value="1"/>
</dbReference>
<evidence type="ECO:0000256" key="2">
    <source>
        <dbReference type="ARBA" id="ARBA00022692"/>
    </source>
</evidence>
<protein>
    <submittedName>
        <fullName evidence="9">CHRNA7</fullName>
    </submittedName>
</protein>
<dbReference type="GO" id="GO:0004888">
    <property type="term" value="F:transmembrane signaling receptor activity"/>
    <property type="evidence" value="ECO:0007669"/>
    <property type="project" value="InterPro"/>
</dbReference>
<name>A0A8S3UG15_MYTED</name>
<feature type="transmembrane region" description="Helical" evidence="5">
    <location>
        <begin position="289"/>
        <end position="310"/>
    </location>
</feature>
<feature type="transmembrane region" description="Helical" evidence="5">
    <location>
        <begin position="228"/>
        <end position="252"/>
    </location>
</feature>